<dbReference type="Pfam" id="PF01656">
    <property type="entry name" value="CbiA"/>
    <property type="match status" value="1"/>
</dbReference>
<evidence type="ECO:0000256" key="5">
    <source>
        <dbReference type="ARBA" id="ARBA00022741"/>
    </source>
</evidence>
<keyword evidence="6" id="KW-0067">ATP-binding</keyword>
<evidence type="ECO:0000313" key="11">
    <source>
        <dbReference type="EMBL" id="HIW01175.1"/>
    </source>
</evidence>
<dbReference type="PANTHER" id="PTHR43873">
    <property type="entry name" value="COBYRINATE A,C-DIAMIDE SYNTHASE"/>
    <property type="match status" value="1"/>
</dbReference>
<dbReference type="NCBIfam" id="NF002204">
    <property type="entry name" value="PRK01077.1"/>
    <property type="match status" value="1"/>
</dbReference>
<dbReference type="InterPro" id="IPR002586">
    <property type="entry name" value="CobQ/CobB/MinD/ParA_Nub-bd_dom"/>
</dbReference>
<dbReference type="Gene3D" id="3.40.50.880">
    <property type="match status" value="1"/>
</dbReference>
<dbReference type="NCBIfam" id="TIGR00379">
    <property type="entry name" value="cobB"/>
    <property type="match status" value="1"/>
</dbReference>
<reference evidence="11" key="2">
    <citation type="submission" date="2021-04" db="EMBL/GenBank/DDBJ databases">
        <authorList>
            <person name="Gilroy R."/>
        </authorList>
    </citation>
    <scope>NUCLEOTIDE SEQUENCE</scope>
    <source>
        <strain evidence="11">ChiHecec2B26-446</strain>
    </source>
</reference>
<evidence type="ECO:0000256" key="2">
    <source>
        <dbReference type="ARBA" id="ARBA00004953"/>
    </source>
</evidence>
<dbReference type="GO" id="GO:0042242">
    <property type="term" value="F:cobyrinic acid a,c-diamide synthase activity"/>
    <property type="evidence" value="ECO:0007669"/>
    <property type="project" value="InterPro"/>
</dbReference>
<evidence type="ECO:0000256" key="6">
    <source>
        <dbReference type="ARBA" id="ARBA00022840"/>
    </source>
</evidence>
<comment type="pathway">
    <text evidence="2">Cofactor biosynthesis; adenosylcobalamin biosynthesis.</text>
</comment>
<evidence type="ECO:0000259" key="9">
    <source>
        <dbReference type="Pfam" id="PF01656"/>
    </source>
</evidence>
<dbReference type="Proteomes" id="UP000886752">
    <property type="component" value="Unassembled WGS sequence"/>
</dbReference>
<dbReference type="GO" id="GO:0005524">
    <property type="term" value="F:ATP binding"/>
    <property type="evidence" value="ECO:0007669"/>
    <property type="project" value="UniProtKB-KW"/>
</dbReference>
<name>A0A9D1TPY3_9BACT</name>
<evidence type="ECO:0000256" key="1">
    <source>
        <dbReference type="ARBA" id="ARBA00001946"/>
    </source>
</evidence>
<gene>
    <name evidence="11" type="ORF">H9894_08310</name>
</gene>
<dbReference type="Gene3D" id="3.40.50.300">
    <property type="entry name" value="P-loop containing nucleotide triphosphate hydrolases"/>
    <property type="match status" value="1"/>
</dbReference>
<proteinExistence type="predicted"/>
<comment type="caution">
    <text evidence="11">The sequence shown here is derived from an EMBL/GenBank/DDBJ whole genome shotgun (WGS) entry which is preliminary data.</text>
</comment>
<evidence type="ECO:0000259" key="10">
    <source>
        <dbReference type="Pfam" id="PF07685"/>
    </source>
</evidence>
<evidence type="ECO:0000256" key="7">
    <source>
        <dbReference type="ARBA" id="ARBA00022842"/>
    </source>
</evidence>
<dbReference type="InterPro" id="IPR004484">
    <property type="entry name" value="CbiA/CobB_synth"/>
</dbReference>
<dbReference type="SUPFAM" id="SSF52317">
    <property type="entry name" value="Class I glutamine amidotransferase-like"/>
    <property type="match status" value="1"/>
</dbReference>
<evidence type="ECO:0000256" key="8">
    <source>
        <dbReference type="ARBA" id="ARBA00022962"/>
    </source>
</evidence>
<dbReference type="AlphaFoldDB" id="A0A9D1TPY3"/>
<protein>
    <submittedName>
        <fullName evidence="11">Cobyrinate a,c-diamide synthase</fullName>
    </submittedName>
</protein>
<keyword evidence="4" id="KW-0436">Ligase</keyword>
<dbReference type="EMBL" id="DXHV01000073">
    <property type="protein sequence ID" value="HIW01175.1"/>
    <property type="molecule type" value="Genomic_DNA"/>
</dbReference>
<feature type="domain" description="CobQ/CobB/MinD/ParA nucleotide binding" evidence="9">
    <location>
        <begin position="19"/>
        <end position="211"/>
    </location>
</feature>
<dbReference type="SUPFAM" id="SSF52540">
    <property type="entry name" value="P-loop containing nucleoside triphosphate hydrolases"/>
    <property type="match status" value="1"/>
</dbReference>
<keyword evidence="3" id="KW-0169">Cobalamin biosynthesis</keyword>
<evidence type="ECO:0000256" key="4">
    <source>
        <dbReference type="ARBA" id="ARBA00022598"/>
    </source>
</evidence>
<accession>A0A9D1TPY3</accession>
<keyword evidence="8" id="KW-0315">Glutamine amidotransferase</keyword>
<dbReference type="InterPro" id="IPR029062">
    <property type="entry name" value="Class_I_gatase-like"/>
</dbReference>
<feature type="domain" description="CobB/CobQ-like glutamine amidotransferase" evidence="10">
    <location>
        <begin position="274"/>
        <end position="463"/>
    </location>
</feature>
<dbReference type="InterPro" id="IPR011698">
    <property type="entry name" value="GATase_3"/>
</dbReference>
<dbReference type="InterPro" id="IPR027417">
    <property type="entry name" value="P-loop_NTPase"/>
</dbReference>
<dbReference type="PANTHER" id="PTHR43873:SF1">
    <property type="entry name" value="COBYRINATE A,C-DIAMIDE SYNTHASE"/>
    <property type="match status" value="1"/>
</dbReference>
<organism evidence="11 12">
    <name type="scientific">Candidatus Desulfovibrio intestinipullorum</name>
    <dbReference type="NCBI Taxonomy" id="2838536"/>
    <lineage>
        <taxon>Bacteria</taxon>
        <taxon>Pseudomonadati</taxon>
        <taxon>Thermodesulfobacteriota</taxon>
        <taxon>Desulfovibrionia</taxon>
        <taxon>Desulfovibrionales</taxon>
        <taxon>Desulfovibrionaceae</taxon>
        <taxon>Desulfovibrio</taxon>
    </lineage>
</organism>
<sequence length="486" mass="53025">MDTPMDISSGQSLVLPRLVVSSISGGGGKTLLSLGLARAFAQDGHAVLPFKKGPDYIDAAWLAAAAGRPATNLDPFFLNGDRLRAQMGHAARTLLTDSERPRALAVIEGNRGLFDGLDLDGSCSTSALARELRVPVVLTINVTKMTRTVAALLQGLEHFEQGVHFAGVVLNRTGSARHASYVRQSIERYTDFRVLGELPRLKTNLLPERHMGLASFRGDELTDSARSALEELAAFIREHVDLQAVVRAAHAAPALTCGSFWQTPERSPEYRPCIGYVRDACLWFYYRENLEALERAGARLVRLSFSDPVWPWEGADGLDGLYLGGGFPEDFLDQLEGNPRLQEIARFSEKGFPVYAECGGLMILSRSVRSGQRCTKMAGALPLDIEFCPRPQGLGYVRGTIVRPNPFYAEGTLLSGHEFHYSRVLNASAGEAAVLGLERGMGLGQGRDGLVVGNTWGSYTHIFAPAVPGWAEGLCRMAMEWHARRI</sequence>
<keyword evidence="5" id="KW-0547">Nucleotide-binding</keyword>
<dbReference type="Pfam" id="PF07685">
    <property type="entry name" value="GATase_3"/>
    <property type="match status" value="1"/>
</dbReference>
<dbReference type="PROSITE" id="PS51274">
    <property type="entry name" value="GATASE_COBBQ"/>
    <property type="match status" value="1"/>
</dbReference>
<evidence type="ECO:0000313" key="12">
    <source>
        <dbReference type="Proteomes" id="UP000886752"/>
    </source>
</evidence>
<comment type="cofactor">
    <cofactor evidence="1">
        <name>Mg(2+)</name>
        <dbReference type="ChEBI" id="CHEBI:18420"/>
    </cofactor>
</comment>
<keyword evidence="7" id="KW-0460">Magnesium</keyword>
<evidence type="ECO:0000256" key="3">
    <source>
        <dbReference type="ARBA" id="ARBA00022573"/>
    </source>
</evidence>
<reference evidence="11" key="1">
    <citation type="journal article" date="2021" name="PeerJ">
        <title>Extensive microbial diversity within the chicken gut microbiome revealed by metagenomics and culture.</title>
        <authorList>
            <person name="Gilroy R."/>
            <person name="Ravi A."/>
            <person name="Getino M."/>
            <person name="Pursley I."/>
            <person name="Horton D.L."/>
            <person name="Alikhan N.F."/>
            <person name="Baker D."/>
            <person name="Gharbi K."/>
            <person name="Hall N."/>
            <person name="Watson M."/>
            <person name="Adriaenssens E.M."/>
            <person name="Foster-Nyarko E."/>
            <person name="Jarju S."/>
            <person name="Secka A."/>
            <person name="Antonio M."/>
            <person name="Oren A."/>
            <person name="Chaudhuri R.R."/>
            <person name="La Ragione R."/>
            <person name="Hildebrand F."/>
            <person name="Pallen M.J."/>
        </authorList>
    </citation>
    <scope>NUCLEOTIDE SEQUENCE</scope>
    <source>
        <strain evidence="11">ChiHecec2B26-446</strain>
    </source>
</reference>
<dbReference type="GO" id="GO:0009236">
    <property type="term" value="P:cobalamin biosynthetic process"/>
    <property type="evidence" value="ECO:0007669"/>
    <property type="project" value="UniProtKB-KW"/>
</dbReference>